<name>A0AAE1CDF0_9PEZI</name>
<evidence type="ECO:0000256" key="4">
    <source>
        <dbReference type="SAM" id="MobiDB-lite"/>
    </source>
</evidence>
<dbReference type="Pfam" id="PF12796">
    <property type="entry name" value="Ank_2"/>
    <property type="match status" value="1"/>
</dbReference>
<evidence type="ECO:0000256" key="3">
    <source>
        <dbReference type="PROSITE-ProRule" id="PRU00023"/>
    </source>
</evidence>
<dbReference type="SUPFAM" id="SSF48403">
    <property type="entry name" value="Ankyrin repeat"/>
    <property type="match status" value="1"/>
</dbReference>
<reference evidence="5" key="2">
    <citation type="submission" date="2023-06" db="EMBL/GenBank/DDBJ databases">
        <authorList>
            <consortium name="Lawrence Berkeley National Laboratory"/>
            <person name="Haridas S."/>
            <person name="Hensen N."/>
            <person name="Bonometti L."/>
            <person name="Westerberg I."/>
            <person name="Brannstrom I.O."/>
            <person name="Guillou S."/>
            <person name="Cros-Aarteil S."/>
            <person name="Calhoun S."/>
            <person name="Kuo A."/>
            <person name="Mondo S."/>
            <person name="Pangilinan J."/>
            <person name="Riley R."/>
            <person name="Labutti K."/>
            <person name="Andreopoulos B."/>
            <person name="Lipzen A."/>
            <person name="Chen C."/>
            <person name="Yanf M."/>
            <person name="Daum C."/>
            <person name="Ng V."/>
            <person name="Clum A."/>
            <person name="Steindorff A."/>
            <person name="Ohm R."/>
            <person name="Martin F."/>
            <person name="Silar P."/>
            <person name="Natvig D."/>
            <person name="Lalanne C."/>
            <person name="Gautier V."/>
            <person name="Ament-Velasquez S.L."/>
            <person name="Kruys A."/>
            <person name="Hutchinson M.I."/>
            <person name="Powell A.J."/>
            <person name="Barry K."/>
            <person name="Miller A.N."/>
            <person name="Grigoriev I.V."/>
            <person name="Debuchy R."/>
            <person name="Gladieux P."/>
            <person name="Thoren M.H."/>
            <person name="Johannesson H."/>
        </authorList>
    </citation>
    <scope>NUCLEOTIDE SEQUENCE</scope>
    <source>
        <strain evidence="5">CBS 314.62</strain>
    </source>
</reference>
<dbReference type="EMBL" id="JAULSO010000002">
    <property type="protein sequence ID" value="KAK3689539.1"/>
    <property type="molecule type" value="Genomic_DNA"/>
</dbReference>
<feature type="region of interest" description="Disordered" evidence="4">
    <location>
        <begin position="108"/>
        <end position="139"/>
    </location>
</feature>
<evidence type="ECO:0000313" key="6">
    <source>
        <dbReference type="Proteomes" id="UP001270362"/>
    </source>
</evidence>
<accession>A0AAE1CDF0</accession>
<feature type="region of interest" description="Disordered" evidence="4">
    <location>
        <begin position="18"/>
        <end position="46"/>
    </location>
</feature>
<feature type="repeat" description="ANK" evidence="3">
    <location>
        <begin position="242"/>
        <end position="274"/>
    </location>
</feature>
<dbReference type="Proteomes" id="UP001270362">
    <property type="component" value="Unassembled WGS sequence"/>
</dbReference>
<feature type="region of interest" description="Disordered" evidence="4">
    <location>
        <begin position="340"/>
        <end position="453"/>
    </location>
</feature>
<gene>
    <name evidence="5" type="ORF">B0T22DRAFT_461743</name>
</gene>
<dbReference type="PRINTS" id="PR01415">
    <property type="entry name" value="ANKYRIN"/>
</dbReference>
<feature type="region of interest" description="Disordered" evidence="4">
    <location>
        <begin position="506"/>
        <end position="526"/>
    </location>
</feature>
<feature type="compositionally biased region" description="Polar residues" evidence="4">
    <location>
        <begin position="345"/>
        <end position="382"/>
    </location>
</feature>
<sequence>MSFSLEFKAMHWFRRRRRATSLQPPNTDSSPLIRDHHHHIASNTEPKSRLQTFISHRRQSWPWQATHTSTSPALAADLGPSLELPPPYSPSSHRFPSVTYEEFTPSVSRNFTPMRSPPPVYRPLPPVQQQRPTPTEPLSPSVELQRLAAVLVLHPWRASWGPRPTSLSGALKNAAYVGNQRLVRTLLDAGAEIKSNQHSAIQKSTAIHEALRGPSPMLALELISHVGVPGQVEELLESRDEAGCTPLHIAAEAGETSIARELIQLGASVDSVDRIGRTALHMAARYGRVETVDMLLDCGADASLVSRELWWPAGDAARSQLGSYGLISQILQDAFDRKTGAAEPTGTTNQPENQEPPTSFSQQPDMEQIQASRTRFSWAPTTESDHTRSINMRRRSLPPDHPPPLSRTSSLRPSVVFSNIMQPPERDPTPWTAISPPRQYPGSLHRRAHSEQGPVRLSSVYGTKEVEAARRVLAHRAQPSARKPPQSFLNTPEYAMWRRNCETLQAESKAQRERNRRENRIGLKLC</sequence>
<feature type="compositionally biased region" description="Polar residues" evidence="4">
    <location>
        <begin position="20"/>
        <end position="30"/>
    </location>
</feature>
<dbReference type="PANTHER" id="PTHR24173">
    <property type="entry name" value="ANKYRIN REPEAT CONTAINING"/>
    <property type="match status" value="1"/>
</dbReference>
<protein>
    <submittedName>
        <fullName evidence="5">Ankyrin repeat-containing domain protein</fullName>
    </submittedName>
</protein>
<dbReference type="PROSITE" id="PS50088">
    <property type="entry name" value="ANK_REPEAT"/>
    <property type="match status" value="2"/>
</dbReference>
<dbReference type="InterPro" id="IPR002110">
    <property type="entry name" value="Ankyrin_rpt"/>
</dbReference>
<keyword evidence="6" id="KW-1185">Reference proteome</keyword>
<evidence type="ECO:0000313" key="5">
    <source>
        <dbReference type="EMBL" id="KAK3689539.1"/>
    </source>
</evidence>
<feature type="compositionally biased region" description="Pro residues" evidence="4">
    <location>
        <begin position="115"/>
        <end position="126"/>
    </location>
</feature>
<feature type="region of interest" description="Disordered" evidence="4">
    <location>
        <begin position="74"/>
        <end position="95"/>
    </location>
</feature>
<dbReference type="PROSITE" id="PS50297">
    <property type="entry name" value="ANK_REP_REGION"/>
    <property type="match status" value="2"/>
</dbReference>
<dbReference type="InterPro" id="IPR036770">
    <property type="entry name" value="Ankyrin_rpt-contain_sf"/>
</dbReference>
<feature type="compositionally biased region" description="Basic and acidic residues" evidence="4">
    <location>
        <begin position="509"/>
        <end position="526"/>
    </location>
</feature>
<keyword evidence="1" id="KW-0677">Repeat</keyword>
<proteinExistence type="predicted"/>
<organism evidence="5 6">
    <name type="scientific">Podospora appendiculata</name>
    <dbReference type="NCBI Taxonomy" id="314037"/>
    <lineage>
        <taxon>Eukaryota</taxon>
        <taxon>Fungi</taxon>
        <taxon>Dikarya</taxon>
        <taxon>Ascomycota</taxon>
        <taxon>Pezizomycotina</taxon>
        <taxon>Sordariomycetes</taxon>
        <taxon>Sordariomycetidae</taxon>
        <taxon>Sordariales</taxon>
        <taxon>Podosporaceae</taxon>
        <taxon>Podospora</taxon>
    </lineage>
</organism>
<feature type="repeat" description="ANK" evidence="3">
    <location>
        <begin position="275"/>
        <end position="307"/>
    </location>
</feature>
<keyword evidence="2 3" id="KW-0040">ANK repeat</keyword>
<dbReference type="Gene3D" id="1.25.40.20">
    <property type="entry name" value="Ankyrin repeat-containing domain"/>
    <property type="match status" value="1"/>
</dbReference>
<dbReference type="AlphaFoldDB" id="A0AAE1CDF0"/>
<evidence type="ECO:0000256" key="2">
    <source>
        <dbReference type="ARBA" id="ARBA00023043"/>
    </source>
</evidence>
<evidence type="ECO:0000256" key="1">
    <source>
        <dbReference type="ARBA" id="ARBA00022737"/>
    </source>
</evidence>
<dbReference type="SMART" id="SM00248">
    <property type="entry name" value="ANK"/>
    <property type="match status" value="4"/>
</dbReference>
<reference evidence="5" key="1">
    <citation type="journal article" date="2023" name="Mol. Phylogenet. Evol.">
        <title>Genome-scale phylogeny and comparative genomics of the fungal order Sordariales.</title>
        <authorList>
            <person name="Hensen N."/>
            <person name="Bonometti L."/>
            <person name="Westerberg I."/>
            <person name="Brannstrom I.O."/>
            <person name="Guillou S."/>
            <person name="Cros-Aarteil S."/>
            <person name="Calhoun S."/>
            <person name="Haridas S."/>
            <person name="Kuo A."/>
            <person name="Mondo S."/>
            <person name="Pangilinan J."/>
            <person name="Riley R."/>
            <person name="LaButti K."/>
            <person name="Andreopoulos B."/>
            <person name="Lipzen A."/>
            <person name="Chen C."/>
            <person name="Yan M."/>
            <person name="Daum C."/>
            <person name="Ng V."/>
            <person name="Clum A."/>
            <person name="Steindorff A."/>
            <person name="Ohm R.A."/>
            <person name="Martin F."/>
            <person name="Silar P."/>
            <person name="Natvig D.O."/>
            <person name="Lalanne C."/>
            <person name="Gautier V."/>
            <person name="Ament-Velasquez S.L."/>
            <person name="Kruys A."/>
            <person name="Hutchinson M.I."/>
            <person name="Powell A.J."/>
            <person name="Barry K."/>
            <person name="Miller A.N."/>
            <person name="Grigoriev I.V."/>
            <person name="Debuchy R."/>
            <person name="Gladieux P."/>
            <person name="Hiltunen Thoren M."/>
            <person name="Johannesson H."/>
        </authorList>
    </citation>
    <scope>NUCLEOTIDE SEQUENCE</scope>
    <source>
        <strain evidence="5">CBS 314.62</strain>
    </source>
</reference>
<comment type="caution">
    <text evidence="5">The sequence shown here is derived from an EMBL/GenBank/DDBJ whole genome shotgun (WGS) entry which is preliminary data.</text>
</comment>
<dbReference type="PANTHER" id="PTHR24173:SF74">
    <property type="entry name" value="ANKYRIN REPEAT DOMAIN-CONTAINING PROTEIN 16"/>
    <property type="match status" value="1"/>
</dbReference>